<proteinExistence type="predicted"/>
<reference evidence="2 3" key="1">
    <citation type="journal article" date="2011" name="Curr. Microbiol.">
        <title>Luteibacter jiangsuensis sp. nov.: a methamidophos-degrading bacterium isolated from a methamidophos-manufacturing factory.</title>
        <authorList>
            <person name="Wang L."/>
            <person name="Wang G.L."/>
            <person name="Li S.P."/>
            <person name="Jiang J.D."/>
        </authorList>
    </citation>
    <scope>NUCLEOTIDE SEQUENCE [LARGE SCALE GENOMIC DNA]</scope>
    <source>
        <strain evidence="2 3">CGMCC 1.10133</strain>
    </source>
</reference>
<dbReference type="Proteomes" id="UP001429601">
    <property type="component" value="Unassembled WGS sequence"/>
</dbReference>
<keyword evidence="3" id="KW-1185">Reference proteome</keyword>
<sequence>MNRKHASLAATLALGLVSLVSVAHADEAKKPMEKCYGVAKAGQNDCAAGPGTSCAATSKKDYQGNAWVLVEKGTCVTIKTPKGHGTLEPQA</sequence>
<dbReference type="RefSeq" id="WP_167125020.1">
    <property type="nucleotide sequence ID" value="NZ_JAAQQR010000003.1"/>
</dbReference>
<evidence type="ECO:0000313" key="3">
    <source>
        <dbReference type="Proteomes" id="UP001429601"/>
    </source>
</evidence>
<evidence type="ECO:0000313" key="2">
    <source>
        <dbReference type="EMBL" id="NID04932.1"/>
    </source>
</evidence>
<comment type="caution">
    <text evidence="2">The sequence shown here is derived from an EMBL/GenBank/DDBJ whole genome shotgun (WGS) entry which is preliminary data.</text>
</comment>
<protein>
    <submittedName>
        <fullName evidence="2">DUF2282 domain-containing protein</fullName>
    </submittedName>
</protein>
<dbReference type="InterPro" id="IPR018740">
    <property type="entry name" value="DUF2282_membr"/>
</dbReference>
<feature type="signal peptide" evidence="1">
    <location>
        <begin position="1"/>
        <end position="25"/>
    </location>
</feature>
<evidence type="ECO:0000256" key="1">
    <source>
        <dbReference type="SAM" id="SignalP"/>
    </source>
</evidence>
<accession>A0ABX0Q5L5</accession>
<name>A0ABX0Q5L5_9GAMM</name>
<gene>
    <name evidence="2" type="ORF">HBF26_08545</name>
</gene>
<organism evidence="2 3">
    <name type="scientific">Luteibacter jiangsuensis</name>
    <dbReference type="NCBI Taxonomy" id="637577"/>
    <lineage>
        <taxon>Bacteria</taxon>
        <taxon>Pseudomonadati</taxon>
        <taxon>Pseudomonadota</taxon>
        <taxon>Gammaproteobacteria</taxon>
        <taxon>Lysobacterales</taxon>
        <taxon>Rhodanobacteraceae</taxon>
        <taxon>Luteibacter</taxon>
    </lineage>
</organism>
<keyword evidence="1" id="KW-0732">Signal</keyword>
<dbReference type="Pfam" id="PF10048">
    <property type="entry name" value="DUF2282"/>
    <property type="match status" value="1"/>
</dbReference>
<feature type="chain" id="PRO_5047504635" evidence="1">
    <location>
        <begin position="26"/>
        <end position="91"/>
    </location>
</feature>
<dbReference type="EMBL" id="JAAQQR010000003">
    <property type="protein sequence ID" value="NID04932.1"/>
    <property type="molecule type" value="Genomic_DNA"/>
</dbReference>